<feature type="domain" description="FTP" evidence="17">
    <location>
        <begin position="64"/>
        <end position="113"/>
    </location>
</feature>
<dbReference type="InterPro" id="IPR027268">
    <property type="entry name" value="Peptidase_M4/M1_CTD_sf"/>
</dbReference>
<dbReference type="Pfam" id="PF03413">
    <property type="entry name" value="PepSY"/>
    <property type="match status" value="1"/>
</dbReference>
<dbReference type="CDD" id="cd09597">
    <property type="entry name" value="M4_TLP"/>
    <property type="match status" value="1"/>
</dbReference>
<evidence type="ECO:0000259" key="17">
    <source>
        <dbReference type="Pfam" id="PF07504"/>
    </source>
</evidence>
<dbReference type="InterPro" id="IPR050728">
    <property type="entry name" value="Zinc_Metalloprotease_M4"/>
</dbReference>
<accession>A0A318D6S2</accession>
<dbReference type="Gene3D" id="1.10.390.10">
    <property type="entry name" value="Neutral Protease Domain 2"/>
    <property type="match status" value="1"/>
</dbReference>
<dbReference type="Gene3D" id="3.10.450.490">
    <property type="match status" value="1"/>
</dbReference>
<feature type="active site" description="Proton donor" evidence="10">
    <location>
        <position position="436"/>
    </location>
</feature>
<keyword evidence="8" id="KW-0482">Metalloprotease</keyword>
<keyword evidence="4" id="KW-0479">Metal-binding</keyword>
<dbReference type="PRINTS" id="PR00730">
    <property type="entry name" value="THERMOLYSIN"/>
</dbReference>
<feature type="chain" id="PRO_5016238310" evidence="12">
    <location>
        <begin position="24"/>
        <end position="737"/>
    </location>
</feature>
<dbReference type="InterPro" id="IPR013856">
    <property type="entry name" value="Peptidase_M4_domain"/>
</dbReference>
<feature type="domain" description="Peptidase C-terminal archaeal/bacterial" evidence="16">
    <location>
        <begin position="664"/>
        <end position="721"/>
    </location>
</feature>
<evidence type="ECO:0000256" key="1">
    <source>
        <dbReference type="ARBA" id="ARBA00001947"/>
    </source>
</evidence>
<sequence length="737" mass="79595">MNRSSKFMLSALSLSMLTVVGHAAERQSLRDNPVINNLIAEQQALPGSVSMNAKQLVGLQGNSDALQVRKSYHNDNGTVTKRYQQFYKGIPVIGDDVIITRKASGQFSFAHGAVLQAIEQDVPSVKPSITSAEALSIAKNTQAFNAQGKTSRPVSHYENEKSDLVIWQDNDGAAKLVYSVSYVAHGDEPSRPQMFVDAKTGDVLHSYENLQTANGTGPGGNQKTGKYFYGTDFDPMNVAQSGNTCRMSNSNVDTINMNNSQYGGNIHSFTCPDNTVKEINGAYSPLNDGHFFGGVVFNMYNDWFNSAPLTQKLRVRVHYGNNYENAFWDGQQMTFGDGASTFYPLVSLDVMAHEVSHGFTEQNSGLVYSNKSGGLNEAFSDMAGEAAEFYMHGTNDFLVGEQIFKSNGALRYMNNPPQDGRSIDHQSNFTSGMDVHHSSGVYNKAFYLLATTSGWDTKKAFEVYTRANQNYWTSRTNWDDAGDGVLDSACDLGYSVDDVNATLQAVGISSSVSPGRDCGGTTPPPPGDNVLKNGEPETNLSATTGNDILYTMEVPAGATNISFAITGGSGDADLYVRKGAAPTDSTYDCRPYRNGNNESCSGSGEGTYYVRVKAYSSFSGVTLTGSFDDNTGPGTPPIDETYSNVSVPQGAWTRYTQDLNGDYSSLTVTITGGSGDADLYVRHGSQPTTSSYDCRPYRWGNEETCTINAPQSGTWHIGLRGYNAASGVTLNITATPQ</sequence>
<evidence type="ECO:0000256" key="7">
    <source>
        <dbReference type="ARBA" id="ARBA00022833"/>
    </source>
</evidence>
<dbReference type="Gene3D" id="2.60.120.380">
    <property type="match status" value="2"/>
</dbReference>
<dbReference type="InterPro" id="IPR011096">
    <property type="entry name" value="FTP_domain"/>
</dbReference>
<evidence type="ECO:0000259" key="15">
    <source>
        <dbReference type="Pfam" id="PF03413"/>
    </source>
</evidence>
<evidence type="ECO:0000313" key="19">
    <source>
        <dbReference type="Proteomes" id="UP000247689"/>
    </source>
</evidence>
<evidence type="ECO:0000256" key="11">
    <source>
        <dbReference type="SAM" id="MobiDB-lite"/>
    </source>
</evidence>
<feature type="active site" evidence="10">
    <location>
        <position position="354"/>
    </location>
</feature>
<keyword evidence="5 12" id="KW-0732">Signal</keyword>
<dbReference type="InterPro" id="IPR001570">
    <property type="entry name" value="Peptidase_M4_C_domain"/>
</dbReference>
<keyword evidence="7" id="KW-0862">Zinc</keyword>
<dbReference type="Gene3D" id="3.10.170.10">
    <property type="match status" value="1"/>
</dbReference>
<gene>
    <name evidence="18" type="ORF">DL796_05225</name>
</gene>
<evidence type="ECO:0000313" key="18">
    <source>
        <dbReference type="EMBL" id="PXF64541.1"/>
    </source>
</evidence>
<feature type="domain" description="Peptidase C-terminal archaeal/bacterial" evidence="16">
    <location>
        <begin position="549"/>
        <end position="613"/>
    </location>
</feature>
<dbReference type="GO" id="GO:0006508">
    <property type="term" value="P:proteolysis"/>
    <property type="evidence" value="ECO:0007669"/>
    <property type="project" value="UniProtKB-KW"/>
</dbReference>
<evidence type="ECO:0000259" key="14">
    <source>
        <dbReference type="Pfam" id="PF02868"/>
    </source>
</evidence>
<keyword evidence="19" id="KW-1185">Reference proteome</keyword>
<evidence type="ECO:0000256" key="6">
    <source>
        <dbReference type="ARBA" id="ARBA00022801"/>
    </source>
</evidence>
<dbReference type="OrthoDB" id="5378341at2"/>
<evidence type="ECO:0000256" key="12">
    <source>
        <dbReference type="SAM" id="SignalP"/>
    </source>
</evidence>
<feature type="region of interest" description="Disordered" evidence="11">
    <location>
        <begin position="511"/>
        <end position="542"/>
    </location>
</feature>
<dbReference type="InterPro" id="IPR025711">
    <property type="entry name" value="PepSY"/>
</dbReference>
<dbReference type="InterPro" id="IPR007280">
    <property type="entry name" value="Peptidase_C_arc/bac"/>
</dbReference>
<feature type="domain" description="Peptidase M4" evidence="13">
    <location>
        <begin position="223"/>
        <end position="361"/>
    </location>
</feature>
<evidence type="ECO:0000256" key="2">
    <source>
        <dbReference type="ARBA" id="ARBA00009388"/>
    </source>
</evidence>
<evidence type="ECO:0000256" key="3">
    <source>
        <dbReference type="ARBA" id="ARBA00022670"/>
    </source>
</evidence>
<dbReference type="Gene3D" id="3.10.450.40">
    <property type="match status" value="1"/>
</dbReference>
<dbReference type="Pfam" id="PF01447">
    <property type="entry name" value="Peptidase_M4"/>
    <property type="match status" value="1"/>
</dbReference>
<comment type="cofactor">
    <cofactor evidence="1">
        <name>Zn(2+)</name>
        <dbReference type="ChEBI" id="CHEBI:29105"/>
    </cofactor>
</comment>
<feature type="domain" description="Peptidase M4 C-terminal" evidence="14">
    <location>
        <begin position="364"/>
        <end position="508"/>
    </location>
</feature>
<comment type="similarity">
    <text evidence="2">Belongs to the peptidase M4 family.</text>
</comment>
<dbReference type="EMBL" id="QICH01000001">
    <property type="protein sequence ID" value="PXF64541.1"/>
    <property type="molecule type" value="Genomic_DNA"/>
</dbReference>
<reference evidence="18 19" key="1">
    <citation type="submission" date="2018-05" db="EMBL/GenBank/DDBJ databases">
        <title>Kangiella spongicola genome sequence.</title>
        <authorList>
            <person name="Maclea K.S."/>
            <person name="Goen A.E."/>
            <person name="Kelley C."/>
            <person name="Underriner A."/>
            <person name="Silverwood T."/>
            <person name="Trachtenberg A.M."/>
        </authorList>
    </citation>
    <scope>NUCLEOTIDE SEQUENCE [LARGE SCALE GENOMIC DNA]</scope>
    <source>
        <strain evidence="18 19">ATCC BAA-2076</strain>
    </source>
</reference>
<feature type="signal peptide" evidence="12">
    <location>
        <begin position="1"/>
        <end position="23"/>
    </location>
</feature>
<evidence type="ECO:0000256" key="5">
    <source>
        <dbReference type="ARBA" id="ARBA00022729"/>
    </source>
</evidence>
<protein>
    <submittedName>
        <fullName evidence="18">Peptidase</fullName>
    </submittedName>
</protein>
<dbReference type="InterPro" id="IPR023612">
    <property type="entry name" value="Peptidase_M4"/>
</dbReference>
<evidence type="ECO:0000259" key="13">
    <source>
        <dbReference type="Pfam" id="PF01447"/>
    </source>
</evidence>
<evidence type="ECO:0000256" key="8">
    <source>
        <dbReference type="ARBA" id="ARBA00023049"/>
    </source>
</evidence>
<dbReference type="PANTHER" id="PTHR33794:SF1">
    <property type="entry name" value="BACILLOLYSIN"/>
    <property type="match status" value="1"/>
</dbReference>
<evidence type="ECO:0000256" key="4">
    <source>
        <dbReference type="ARBA" id="ARBA00022723"/>
    </source>
</evidence>
<organism evidence="18 19">
    <name type="scientific">Kangiella spongicola</name>
    <dbReference type="NCBI Taxonomy" id="796379"/>
    <lineage>
        <taxon>Bacteria</taxon>
        <taxon>Pseudomonadati</taxon>
        <taxon>Pseudomonadota</taxon>
        <taxon>Gammaproteobacteria</taxon>
        <taxon>Kangiellales</taxon>
        <taxon>Kangiellaceae</taxon>
        <taxon>Kangiella</taxon>
    </lineage>
</organism>
<evidence type="ECO:0000256" key="10">
    <source>
        <dbReference type="PIRSR" id="PIRSR623612-1"/>
    </source>
</evidence>
<dbReference type="AlphaFoldDB" id="A0A318D6S2"/>
<keyword evidence="6" id="KW-0378">Hydrolase</keyword>
<dbReference type="GO" id="GO:0046872">
    <property type="term" value="F:metal ion binding"/>
    <property type="evidence" value="ECO:0007669"/>
    <property type="project" value="UniProtKB-KW"/>
</dbReference>
<dbReference type="SUPFAM" id="SSF55486">
    <property type="entry name" value="Metalloproteases ('zincins'), catalytic domain"/>
    <property type="match status" value="1"/>
</dbReference>
<proteinExistence type="inferred from homology"/>
<evidence type="ECO:0000259" key="16">
    <source>
        <dbReference type="Pfam" id="PF04151"/>
    </source>
</evidence>
<dbReference type="Proteomes" id="UP000247689">
    <property type="component" value="Unassembled WGS sequence"/>
</dbReference>
<name>A0A318D6S2_9GAMM</name>
<dbReference type="GO" id="GO:0004222">
    <property type="term" value="F:metalloendopeptidase activity"/>
    <property type="evidence" value="ECO:0007669"/>
    <property type="project" value="InterPro"/>
</dbReference>
<evidence type="ECO:0000256" key="9">
    <source>
        <dbReference type="ARBA" id="ARBA00023145"/>
    </source>
</evidence>
<keyword evidence="3" id="KW-0645">Protease</keyword>
<keyword evidence="9" id="KW-0865">Zymogen</keyword>
<dbReference type="Pfam" id="PF04151">
    <property type="entry name" value="PPC"/>
    <property type="match status" value="2"/>
</dbReference>
<feature type="domain" description="PepSY" evidence="15">
    <location>
        <begin position="129"/>
        <end position="204"/>
    </location>
</feature>
<comment type="caution">
    <text evidence="18">The sequence shown here is derived from an EMBL/GenBank/DDBJ whole genome shotgun (WGS) entry which is preliminary data.</text>
</comment>
<dbReference type="Pfam" id="PF07504">
    <property type="entry name" value="FTP"/>
    <property type="match status" value="1"/>
</dbReference>
<dbReference type="Pfam" id="PF02868">
    <property type="entry name" value="Peptidase_M4_C"/>
    <property type="match status" value="1"/>
</dbReference>
<dbReference type="PANTHER" id="PTHR33794">
    <property type="entry name" value="BACILLOLYSIN"/>
    <property type="match status" value="1"/>
</dbReference>
<dbReference type="RefSeq" id="WP_110200589.1">
    <property type="nucleotide sequence ID" value="NZ_QICH01000001.1"/>
</dbReference>